<dbReference type="Pfam" id="PF01966">
    <property type="entry name" value="HD"/>
    <property type="match status" value="1"/>
</dbReference>
<dbReference type="Gene3D" id="1.10.3210.10">
    <property type="entry name" value="Hypothetical protein af1432"/>
    <property type="match status" value="1"/>
</dbReference>
<dbReference type="NCBIfam" id="TIGR00488">
    <property type="entry name" value="bis(5'-nucleosyl)-tetraphosphatase (symmetrical) YqeK"/>
    <property type="match status" value="1"/>
</dbReference>
<evidence type="ECO:0000256" key="1">
    <source>
        <dbReference type="ARBA" id="ARBA00012506"/>
    </source>
</evidence>
<dbReference type="InterPro" id="IPR051094">
    <property type="entry name" value="Diverse_Catalytic_Enzymes"/>
</dbReference>
<dbReference type="AlphaFoldDB" id="A0A2W0HA34"/>
<dbReference type="OrthoDB" id="9782134at2"/>
<dbReference type="InterPro" id="IPR005249">
    <property type="entry name" value="YqeK"/>
</dbReference>
<evidence type="ECO:0000256" key="6">
    <source>
        <dbReference type="ARBA" id="ARBA00049417"/>
    </source>
</evidence>
<keyword evidence="3" id="KW-0547">Nucleotide-binding</keyword>
<evidence type="ECO:0000256" key="3">
    <source>
        <dbReference type="ARBA" id="ARBA00022741"/>
    </source>
</evidence>
<dbReference type="GO" id="GO:0000166">
    <property type="term" value="F:nucleotide binding"/>
    <property type="evidence" value="ECO:0007669"/>
    <property type="project" value="UniProtKB-KW"/>
</dbReference>
<keyword evidence="4 8" id="KW-0378">Hydrolase</keyword>
<comment type="catalytic activity">
    <reaction evidence="6">
        <text>P(1),P(4)-bis(5'-adenosyl) tetraphosphate + H2O = 2 ADP + 2 H(+)</text>
        <dbReference type="Rhea" id="RHEA:24252"/>
        <dbReference type="ChEBI" id="CHEBI:15377"/>
        <dbReference type="ChEBI" id="CHEBI:15378"/>
        <dbReference type="ChEBI" id="CHEBI:58141"/>
        <dbReference type="ChEBI" id="CHEBI:456216"/>
        <dbReference type="EC" id="3.6.1.41"/>
    </reaction>
</comment>
<dbReference type="SMART" id="SM00471">
    <property type="entry name" value="HDc"/>
    <property type="match status" value="1"/>
</dbReference>
<sequence length="188" mass="21230">MNEQQALERVRRELKPVRYEHTVRVTESAEKLAHRFGADVEAARMAAILHDYAKYRPAGEMKRAILGTVWLSDDWTRYGDPILHAPAGAVFVKEELGVTDRQLLDAIVYHTTGKAGMSLLEKIIYLADYIEPGRTFPGVEDVRKAAETSLDKACFMALANTVTFLVNRRQPVFPDTIHAYNDLADKIK</sequence>
<dbReference type="InterPro" id="IPR006675">
    <property type="entry name" value="HDIG_dom"/>
</dbReference>
<dbReference type="PANTHER" id="PTHR35795:SF1">
    <property type="entry name" value="BIS(5'-NUCLEOSYL)-TETRAPHOSPHATASE, SYMMETRICAL"/>
    <property type="match status" value="1"/>
</dbReference>
<evidence type="ECO:0000256" key="2">
    <source>
        <dbReference type="ARBA" id="ARBA00022723"/>
    </source>
</evidence>
<dbReference type="GO" id="GO:0008803">
    <property type="term" value="F:bis(5'-nucleosyl)-tetraphosphatase (symmetrical) activity"/>
    <property type="evidence" value="ECO:0007669"/>
    <property type="project" value="UniProtKB-EC"/>
</dbReference>
<dbReference type="NCBIfam" id="TIGR00277">
    <property type="entry name" value="HDIG"/>
    <property type="match status" value="1"/>
</dbReference>
<comment type="caution">
    <text evidence="8">The sequence shown here is derived from an EMBL/GenBank/DDBJ whole genome shotgun (WGS) entry which is preliminary data.</text>
</comment>
<dbReference type="PROSITE" id="PS51831">
    <property type="entry name" value="HD"/>
    <property type="match status" value="1"/>
</dbReference>
<reference evidence="8 9" key="1">
    <citation type="submission" date="2017-10" db="EMBL/GenBank/DDBJ databases">
        <title>Bacillus sp. nov., a halophilic bacterium isolated from a Yangshapao Lake.</title>
        <authorList>
            <person name="Wang H."/>
        </authorList>
    </citation>
    <scope>NUCLEOTIDE SEQUENCE [LARGE SCALE GENOMIC DNA]</scope>
    <source>
        <strain evidence="8 9">YSP-3</strain>
    </source>
</reference>
<accession>A0A2W0HA34</accession>
<keyword evidence="2" id="KW-0479">Metal-binding</keyword>
<protein>
    <recommendedName>
        <fullName evidence="1">bis(5'-nucleosyl)-tetraphosphatase (symmetrical)</fullName>
        <ecNumber evidence="1">3.6.1.41</ecNumber>
    </recommendedName>
</protein>
<organism evidence="8 9">
    <name type="scientific">Alteribacter lacisalsi</name>
    <dbReference type="NCBI Taxonomy" id="2045244"/>
    <lineage>
        <taxon>Bacteria</taxon>
        <taxon>Bacillati</taxon>
        <taxon>Bacillota</taxon>
        <taxon>Bacilli</taxon>
        <taxon>Bacillales</taxon>
        <taxon>Bacillaceae</taxon>
        <taxon>Alteribacter</taxon>
    </lineage>
</organism>
<dbReference type="EC" id="3.6.1.41" evidence="1"/>
<feature type="domain" description="HD" evidence="7">
    <location>
        <begin position="18"/>
        <end position="133"/>
    </location>
</feature>
<evidence type="ECO:0000313" key="9">
    <source>
        <dbReference type="Proteomes" id="UP000248066"/>
    </source>
</evidence>
<evidence type="ECO:0000259" key="7">
    <source>
        <dbReference type="PROSITE" id="PS51831"/>
    </source>
</evidence>
<dbReference type="SUPFAM" id="SSF109604">
    <property type="entry name" value="HD-domain/PDEase-like"/>
    <property type="match status" value="1"/>
</dbReference>
<dbReference type="PANTHER" id="PTHR35795">
    <property type="entry name" value="SLR1885 PROTEIN"/>
    <property type="match status" value="1"/>
</dbReference>
<evidence type="ECO:0000313" key="8">
    <source>
        <dbReference type="EMBL" id="PYZ98713.1"/>
    </source>
</evidence>
<keyword evidence="9" id="KW-1185">Reference proteome</keyword>
<dbReference type="GO" id="GO:0046872">
    <property type="term" value="F:metal ion binding"/>
    <property type="evidence" value="ECO:0007669"/>
    <property type="project" value="UniProtKB-KW"/>
</dbReference>
<dbReference type="CDD" id="cd00077">
    <property type="entry name" value="HDc"/>
    <property type="match status" value="1"/>
</dbReference>
<dbReference type="RefSeq" id="WP_110518800.1">
    <property type="nucleotide sequence ID" value="NZ_PDOF01000001.1"/>
</dbReference>
<evidence type="ECO:0000256" key="5">
    <source>
        <dbReference type="ARBA" id="ARBA00023004"/>
    </source>
</evidence>
<dbReference type="InterPro" id="IPR006674">
    <property type="entry name" value="HD_domain"/>
</dbReference>
<keyword evidence="5" id="KW-0408">Iron</keyword>
<gene>
    <name evidence="8" type="ORF">CR205_09095</name>
</gene>
<name>A0A2W0HA34_9BACI</name>
<dbReference type="EMBL" id="PDOF01000001">
    <property type="protein sequence ID" value="PYZ98713.1"/>
    <property type="molecule type" value="Genomic_DNA"/>
</dbReference>
<dbReference type="InterPro" id="IPR003607">
    <property type="entry name" value="HD/PDEase_dom"/>
</dbReference>
<evidence type="ECO:0000256" key="4">
    <source>
        <dbReference type="ARBA" id="ARBA00022801"/>
    </source>
</evidence>
<dbReference type="Proteomes" id="UP000248066">
    <property type="component" value="Unassembled WGS sequence"/>
</dbReference>
<proteinExistence type="predicted"/>